<feature type="domain" description="Phosphoribosyltransferase" evidence="1">
    <location>
        <begin position="21"/>
        <end position="184"/>
    </location>
</feature>
<evidence type="ECO:0000313" key="2">
    <source>
        <dbReference type="EMBL" id="MBA1377195.1"/>
    </source>
</evidence>
<gene>
    <name evidence="2" type="ORF">FHK92_05090</name>
</gene>
<keyword evidence="2" id="KW-0328">Glycosyltransferase</keyword>
<sequence length="229" mass="25337">MNPMTFSSPPYADRAAAGQRLIEPLAHYRGRDEVIVLALPRGGVPVAWEVAKALALRLDLMLVRKLGVPSHPEVAMGAIASGGILIRNDDALRANHVDQAAFDAVLQQETRELSRREARYRPNRSPLDLKGQVVLLIDDGLATGASMMAAIRAARLHKPNAIVVAVPVAPVETAEALRSEVDEWVCPLMPEWMRSVGDWYEDFSQTSDEQVIELMQEAWSRDRHHSLHA</sequence>
<dbReference type="InterPro" id="IPR000836">
    <property type="entry name" value="PRTase_dom"/>
</dbReference>
<dbReference type="Gene3D" id="3.30.1310.20">
    <property type="entry name" value="PRTase-like"/>
    <property type="match status" value="1"/>
</dbReference>
<dbReference type="Proteomes" id="UP000572407">
    <property type="component" value="Unassembled WGS sequence"/>
</dbReference>
<dbReference type="RefSeq" id="WP_181287075.1">
    <property type="nucleotide sequence ID" value="NZ_VDLV01000006.1"/>
</dbReference>
<name>A0A7V8UB58_9PSED</name>
<dbReference type="Gene3D" id="3.40.50.2020">
    <property type="match status" value="1"/>
</dbReference>
<evidence type="ECO:0000259" key="1">
    <source>
        <dbReference type="Pfam" id="PF00156"/>
    </source>
</evidence>
<dbReference type="AlphaFoldDB" id="A0A7V8UB58"/>
<reference evidence="2 3" key="1">
    <citation type="submission" date="2019-06" db="EMBL/GenBank/DDBJ databases">
        <title>Analysis of the biodiversity of Brassica napus bacterial endophytes for the selection of potential efficient biofertilizers for rapeseed crops.</title>
        <authorList>
            <person name="Jimenez-Gomez A."/>
            <person name="Saati-Santamaria Z."/>
            <person name="Menendez E."/>
            <person name="Rivas R."/>
            <person name="Mateos P.F."/>
            <person name="Velazquez E."/>
            <person name="Garcia-Fraile P."/>
        </authorList>
    </citation>
    <scope>NUCLEOTIDE SEQUENCE [LARGE SCALE GENOMIC DNA]</scope>
    <source>
        <strain evidence="2 3">CDVBN10</strain>
    </source>
</reference>
<dbReference type="SUPFAM" id="SSF53271">
    <property type="entry name" value="PRTase-like"/>
    <property type="match status" value="1"/>
</dbReference>
<dbReference type="Pfam" id="PF00156">
    <property type="entry name" value="Pribosyltran"/>
    <property type="match status" value="1"/>
</dbReference>
<accession>A0A7V8UB58</accession>
<proteinExistence type="predicted"/>
<evidence type="ECO:0000313" key="3">
    <source>
        <dbReference type="Proteomes" id="UP000572407"/>
    </source>
</evidence>
<keyword evidence="2" id="KW-0808">Transferase</keyword>
<dbReference type="CDD" id="cd06223">
    <property type="entry name" value="PRTases_typeI"/>
    <property type="match status" value="1"/>
</dbReference>
<comment type="caution">
    <text evidence="2">The sequence shown here is derived from an EMBL/GenBank/DDBJ whole genome shotgun (WGS) entry which is preliminary data.</text>
</comment>
<dbReference type="EMBL" id="VDLV01000006">
    <property type="protein sequence ID" value="MBA1377195.1"/>
    <property type="molecule type" value="Genomic_DNA"/>
</dbReference>
<dbReference type="InterPro" id="IPR029057">
    <property type="entry name" value="PRTase-like"/>
</dbReference>
<protein>
    <submittedName>
        <fullName evidence="2">Phosphoribosyltransferase</fullName>
    </submittedName>
</protein>
<organism evidence="2 3">
    <name type="scientific">Pseudomonas brassicacearum subsp. neoaurantiaca</name>
    <dbReference type="NCBI Taxonomy" id="494916"/>
    <lineage>
        <taxon>Bacteria</taxon>
        <taxon>Pseudomonadati</taxon>
        <taxon>Pseudomonadota</taxon>
        <taxon>Gammaproteobacteria</taxon>
        <taxon>Pseudomonadales</taxon>
        <taxon>Pseudomonadaceae</taxon>
        <taxon>Pseudomonas</taxon>
    </lineage>
</organism>
<dbReference type="GO" id="GO:0016757">
    <property type="term" value="F:glycosyltransferase activity"/>
    <property type="evidence" value="ECO:0007669"/>
    <property type="project" value="UniProtKB-KW"/>
</dbReference>